<feature type="domain" description="Lipid/polyisoprenoid-binding YceI-like" evidence="1">
    <location>
        <begin position="39"/>
        <end position="208"/>
    </location>
</feature>
<name>A0A972VUF3_9GAMM</name>
<comment type="caution">
    <text evidence="2">The sequence shown here is derived from an EMBL/GenBank/DDBJ whole genome shotgun (WGS) entry which is preliminary data.</text>
</comment>
<dbReference type="InterPro" id="IPR036761">
    <property type="entry name" value="TTHA0802/YceI-like_sf"/>
</dbReference>
<proteinExistence type="predicted"/>
<gene>
    <name evidence="2" type="ORF">HQ497_00350</name>
</gene>
<dbReference type="SUPFAM" id="SSF101874">
    <property type="entry name" value="YceI-like"/>
    <property type="match status" value="1"/>
</dbReference>
<dbReference type="Gene3D" id="2.40.128.110">
    <property type="entry name" value="Lipid/polyisoprenoid-binding, YceI-like"/>
    <property type="match status" value="1"/>
</dbReference>
<dbReference type="InterPro" id="IPR027016">
    <property type="entry name" value="UCP029811"/>
</dbReference>
<sequence>MYLFQNSIMTSRVTRSAWNRYALLVLTLGLMAAGQARADWMLEKGPSSLNFVSVKNNAIAEAHTFTKLHGSVDAAGVATVSIDLDSVETLIPIRNERIRGLLLTTAEFPMATVSSNLDLTPMLALAAGEYLQMDLTLKLGLHGVEATKTVAVSLFRLSEQTFQVNSIKPLMINAADFGLTAGIEALREIANLQSITPTVPVSFSLVFRQAE</sequence>
<dbReference type="SMART" id="SM00867">
    <property type="entry name" value="YceI"/>
    <property type="match status" value="1"/>
</dbReference>
<reference evidence="2" key="1">
    <citation type="submission" date="2020-05" db="EMBL/GenBank/DDBJ databases">
        <title>Sulfur intermediates as new biogeochemical hubs in an aquatic model microbial ecosystem.</title>
        <authorList>
            <person name="Vigneron A."/>
        </authorList>
    </citation>
    <scope>NUCLEOTIDE SEQUENCE</scope>
    <source>
        <strain evidence="2">Bin.250</strain>
    </source>
</reference>
<evidence type="ECO:0000313" key="2">
    <source>
        <dbReference type="EMBL" id="NQV63786.1"/>
    </source>
</evidence>
<dbReference type="PANTHER" id="PTHR34406">
    <property type="entry name" value="PROTEIN YCEI"/>
    <property type="match status" value="1"/>
</dbReference>
<dbReference type="EMBL" id="JABMOJ010000016">
    <property type="protein sequence ID" value="NQV63786.1"/>
    <property type="molecule type" value="Genomic_DNA"/>
</dbReference>
<protein>
    <submittedName>
        <fullName evidence="2">YceI family protein</fullName>
    </submittedName>
</protein>
<dbReference type="Proteomes" id="UP000754644">
    <property type="component" value="Unassembled WGS sequence"/>
</dbReference>
<evidence type="ECO:0000259" key="1">
    <source>
        <dbReference type="SMART" id="SM00867"/>
    </source>
</evidence>
<dbReference type="InterPro" id="IPR007372">
    <property type="entry name" value="Lipid/polyisoprenoid-bd_YceI"/>
</dbReference>
<dbReference type="PANTHER" id="PTHR34406:SF1">
    <property type="entry name" value="PROTEIN YCEI"/>
    <property type="match status" value="1"/>
</dbReference>
<organism evidence="2 3">
    <name type="scientific">SAR86 cluster bacterium</name>
    <dbReference type="NCBI Taxonomy" id="2030880"/>
    <lineage>
        <taxon>Bacteria</taxon>
        <taxon>Pseudomonadati</taxon>
        <taxon>Pseudomonadota</taxon>
        <taxon>Gammaproteobacteria</taxon>
        <taxon>SAR86 cluster</taxon>
    </lineage>
</organism>
<dbReference type="PIRSF" id="PIRSF029811">
    <property type="entry name" value="UCP029811"/>
    <property type="match status" value="1"/>
</dbReference>
<dbReference type="Pfam" id="PF04264">
    <property type="entry name" value="YceI"/>
    <property type="match status" value="1"/>
</dbReference>
<dbReference type="AlphaFoldDB" id="A0A972VUF3"/>
<evidence type="ECO:0000313" key="3">
    <source>
        <dbReference type="Proteomes" id="UP000754644"/>
    </source>
</evidence>
<accession>A0A972VUF3</accession>